<name>A0AA87Z6D9_FICCA</name>
<protein>
    <submittedName>
        <fullName evidence="2">Uncharacterized protein</fullName>
    </submittedName>
</protein>
<dbReference type="AlphaFoldDB" id="A0AA87Z6D9"/>
<accession>A0AA87Z6D9</accession>
<feature type="region of interest" description="Disordered" evidence="1">
    <location>
        <begin position="1"/>
        <end position="44"/>
    </location>
</feature>
<feature type="compositionally biased region" description="Basic and acidic residues" evidence="1">
    <location>
        <begin position="1"/>
        <end position="30"/>
    </location>
</feature>
<comment type="caution">
    <text evidence="2">The sequence shown here is derived from an EMBL/GenBank/DDBJ whole genome shotgun (WGS) entry which is preliminary data.</text>
</comment>
<keyword evidence="3" id="KW-1185">Reference proteome</keyword>
<evidence type="ECO:0000256" key="1">
    <source>
        <dbReference type="SAM" id="MobiDB-lite"/>
    </source>
</evidence>
<proteinExistence type="predicted"/>
<sequence length="44" mass="5360">MNLRQDRKAESDKTFGMVKTKEKLESSEARRQRRKRNFLRFAES</sequence>
<reference evidence="2" key="1">
    <citation type="submission" date="2023-07" db="EMBL/GenBank/DDBJ databases">
        <title>draft genome sequence of fig (Ficus carica).</title>
        <authorList>
            <person name="Takahashi T."/>
            <person name="Nishimura K."/>
        </authorList>
    </citation>
    <scope>NUCLEOTIDE SEQUENCE</scope>
</reference>
<organism evidence="2 3">
    <name type="scientific">Ficus carica</name>
    <name type="common">Common fig</name>
    <dbReference type="NCBI Taxonomy" id="3494"/>
    <lineage>
        <taxon>Eukaryota</taxon>
        <taxon>Viridiplantae</taxon>
        <taxon>Streptophyta</taxon>
        <taxon>Embryophyta</taxon>
        <taxon>Tracheophyta</taxon>
        <taxon>Spermatophyta</taxon>
        <taxon>Magnoliopsida</taxon>
        <taxon>eudicotyledons</taxon>
        <taxon>Gunneridae</taxon>
        <taxon>Pentapetalae</taxon>
        <taxon>rosids</taxon>
        <taxon>fabids</taxon>
        <taxon>Rosales</taxon>
        <taxon>Moraceae</taxon>
        <taxon>Ficeae</taxon>
        <taxon>Ficus</taxon>
    </lineage>
</organism>
<gene>
    <name evidence="2" type="ORF">TIFTF001_001263</name>
</gene>
<evidence type="ECO:0000313" key="3">
    <source>
        <dbReference type="Proteomes" id="UP001187192"/>
    </source>
</evidence>
<evidence type="ECO:0000313" key="2">
    <source>
        <dbReference type="EMBL" id="GMN26315.1"/>
    </source>
</evidence>
<dbReference type="EMBL" id="BTGU01000001">
    <property type="protein sequence ID" value="GMN26315.1"/>
    <property type="molecule type" value="Genomic_DNA"/>
</dbReference>
<dbReference type="Proteomes" id="UP001187192">
    <property type="component" value="Unassembled WGS sequence"/>
</dbReference>